<reference evidence="7 8" key="1">
    <citation type="submission" date="2024-02" db="EMBL/GenBank/DDBJ databases">
        <title>Lysinimicrobium sediminis NBRC 112286.</title>
        <authorList>
            <person name="Ichikawa N."/>
            <person name="Katano-Makiyama Y."/>
            <person name="Hidaka K."/>
        </authorList>
    </citation>
    <scope>NUCLEOTIDE SEQUENCE [LARGE SCALE GENOMIC DNA]</scope>
    <source>
        <strain evidence="7 8">NBRC 112286</strain>
    </source>
</reference>
<keyword evidence="3 6" id="KW-1133">Transmembrane helix</keyword>
<evidence type="ECO:0000313" key="7">
    <source>
        <dbReference type="EMBL" id="GAA5517605.1"/>
    </source>
</evidence>
<dbReference type="EMBL" id="BAABRR010000001">
    <property type="protein sequence ID" value="GAA5517605.1"/>
    <property type="molecule type" value="Genomic_DNA"/>
</dbReference>
<name>A0ABP9WFQ1_9MICO</name>
<dbReference type="Pfam" id="PF09685">
    <property type="entry name" value="MamF_MmsF"/>
    <property type="match status" value="1"/>
</dbReference>
<keyword evidence="4 6" id="KW-0472">Membrane</keyword>
<dbReference type="Proteomes" id="UP001426770">
    <property type="component" value="Unassembled WGS sequence"/>
</dbReference>
<feature type="compositionally biased region" description="Pro residues" evidence="5">
    <location>
        <begin position="1"/>
        <end position="18"/>
    </location>
</feature>
<comment type="subcellular location">
    <subcellularLocation>
        <location evidence="1">Membrane</location>
        <topology evidence="1">Multi-pass membrane protein</topology>
    </subcellularLocation>
</comment>
<evidence type="ECO:0000313" key="8">
    <source>
        <dbReference type="Proteomes" id="UP001426770"/>
    </source>
</evidence>
<dbReference type="RefSeq" id="WP_286216640.1">
    <property type="nucleotide sequence ID" value="NZ_AP027736.1"/>
</dbReference>
<keyword evidence="2 6" id="KW-0812">Transmembrane</keyword>
<organism evidence="7 8">
    <name type="scientific">Demequina sediminis</name>
    <dbReference type="NCBI Taxonomy" id="1930058"/>
    <lineage>
        <taxon>Bacteria</taxon>
        <taxon>Bacillati</taxon>
        <taxon>Actinomycetota</taxon>
        <taxon>Actinomycetes</taxon>
        <taxon>Micrococcales</taxon>
        <taxon>Demequinaceae</taxon>
        <taxon>Demequina</taxon>
    </lineage>
</organism>
<evidence type="ECO:0000256" key="1">
    <source>
        <dbReference type="ARBA" id="ARBA00004141"/>
    </source>
</evidence>
<gene>
    <name evidence="7" type="ORF">Lsed01_00011</name>
</gene>
<sequence length="127" mass="14062">MTEYPPPPPQSPQPPYAPQPMSQSDERLWATLAHAGVILFGFIPPLIIWLVFRERSAFVNDQAKEALNWSILMAIASFVGAITTIAIIGFVILPLVGIAVLVFGILAAIAANKGEQYRYPFNWRIIK</sequence>
<dbReference type="InterPro" id="IPR019109">
    <property type="entry name" value="MamF_MmsF"/>
</dbReference>
<protein>
    <recommendedName>
        <fullName evidence="9">DUF4870 domain-containing protein</fullName>
    </recommendedName>
</protein>
<evidence type="ECO:0000256" key="5">
    <source>
        <dbReference type="SAM" id="MobiDB-lite"/>
    </source>
</evidence>
<accession>A0ABP9WFQ1</accession>
<proteinExistence type="predicted"/>
<keyword evidence="8" id="KW-1185">Reference proteome</keyword>
<feature type="transmembrane region" description="Helical" evidence="6">
    <location>
        <begin position="28"/>
        <end position="52"/>
    </location>
</feature>
<evidence type="ECO:0000256" key="6">
    <source>
        <dbReference type="SAM" id="Phobius"/>
    </source>
</evidence>
<feature type="transmembrane region" description="Helical" evidence="6">
    <location>
        <begin position="66"/>
        <end position="86"/>
    </location>
</feature>
<evidence type="ECO:0008006" key="9">
    <source>
        <dbReference type="Google" id="ProtNLM"/>
    </source>
</evidence>
<feature type="region of interest" description="Disordered" evidence="5">
    <location>
        <begin position="1"/>
        <end position="22"/>
    </location>
</feature>
<feature type="transmembrane region" description="Helical" evidence="6">
    <location>
        <begin position="92"/>
        <end position="111"/>
    </location>
</feature>
<evidence type="ECO:0000256" key="2">
    <source>
        <dbReference type="ARBA" id="ARBA00022692"/>
    </source>
</evidence>
<evidence type="ECO:0000256" key="3">
    <source>
        <dbReference type="ARBA" id="ARBA00022989"/>
    </source>
</evidence>
<evidence type="ECO:0000256" key="4">
    <source>
        <dbReference type="ARBA" id="ARBA00023136"/>
    </source>
</evidence>
<comment type="caution">
    <text evidence="7">The sequence shown here is derived from an EMBL/GenBank/DDBJ whole genome shotgun (WGS) entry which is preliminary data.</text>
</comment>